<dbReference type="EMBL" id="CP109495">
    <property type="protein sequence ID" value="WUX50581.1"/>
    <property type="molecule type" value="Genomic_DNA"/>
</dbReference>
<dbReference type="PANTHER" id="PTHR43557">
    <property type="entry name" value="APOPTOSIS-INDUCING FACTOR 1"/>
    <property type="match status" value="1"/>
</dbReference>
<dbReference type="InterPro" id="IPR036188">
    <property type="entry name" value="FAD/NAD-bd_sf"/>
</dbReference>
<organism evidence="7 8">
    <name type="scientific">Streptomyces niveus</name>
    <name type="common">Streptomyces spheroides</name>
    <dbReference type="NCBI Taxonomy" id="193462"/>
    <lineage>
        <taxon>Bacteria</taxon>
        <taxon>Bacillati</taxon>
        <taxon>Actinomycetota</taxon>
        <taxon>Actinomycetes</taxon>
        <taxon>Kitasatosporales</taxon>
        <taxon>Streptomycetaceae</taxon>
        <taxon>Streptomyces</taxon>
    </lineage>
</organism>
<keyword evidence="2" id="KW-0285">Flavoprotein</keyword>
<name>A0ABZ1ZWV6_STRNV</name>
<dbReference type="PANTHER" id="PTHR43557:SF2">
    <property type="entry name" value="RIESKE DOMAIN-CONTAINING PROTEIN-RELATED"/>
    <property type="match status" value="1"/>
</dbReference>
<dbReference type="PRINTS" id="PR00368">
    <property type="entry name" value="FADPNR"/>
</dbReference>
<dbReference type="RefSeq" id="WP_329074203.1">
    <property type="nucleotide sequence ID" value="NZ_CP109495.1"/>
</dbReference>
<evidence type="ECO:0000256" key="1">
    <source>
        <dbReference type="ARBA" id="ARBA00001974"/>
    </source>
</evidence>
<dbReference type="Pfam" id="PF14759">
    <property type="entry name" value="Reductase_C"/>
    <property type="match status" value="1"/>
</dbReference>
<dbReference type="InterPro" id="IPR023753">
    <property type="entry name" value="FAD/NAD-binding_dom"/>
</dbReference>
<dbReference type="InterPro" id="IPR016156">
    <property type="entry name" value="FAD/NAD-linked_Rdtase_dimer_sf"/>
</dbReference>
<protein>
    <submittedName>
        <fullName evidence="7">FAD-dependent oxidoreductase</fullName>
    </submittedName>
</protein>
<feature type="domain" description="Reductase C-terminal" evidence="6">
    <location>
        <begin position="333"/>
        <end position="402"/>
    </location>
</feature>
<evidence type="ECO:0000259" key="6">
    <source>
        <dbReference type="Pfam" id="PF14759"/>
    </source>
</evidence>
<accession>A0ABZ1ZWV6</accession>
<feature type="domain" description="FAD/NAD(P)-binding" evidence="5">
    <location>
        <begin position="18"/>
        <end position="313"/>
    </location>
</feature>
<dbReference type="InterPro" id="IPR028202">
    <property type="entry name" value="Reductase_C"/>
</dbReference>
<dbReference type="Gene3D" id="3.30.390.30">
    <property type="match status" value="1"/>
</dbReference>
<evidence type="ECO:0000259" key="5">
    <source>
        <dbReference type="Pfam" id="PF07992"/>
    </source>
</evidence>
<evidence type="ECO:0000256" key="2">
    <source>
        <dbReference type="ARBA" id="ARBA00022630"/>
    </source>
</evidence>
<comment type="cofactor">
    <cofactor evidence="1">
        <name>FAD</name>
        <dbReference type="ChEBI" id="CHEBI:57692"/>
    </cofactor>
</comment>
<dbReference type="PRINTS" id="PR00411">
    <property type="entry name" value="PNDRDTASEI"/>
</dbReference>
<evidence type="ECO:0000256" key="3">
    <source>
        <dbReference type="ARBA" id="ARBA00022827"/>
    </source>
</evidence>
<sequence length="418" mass="43493">MRATADPISHTTQREAADVLVVGACAAGLTTVEALRRHGYRGKVTVLGEETHPPYDRPPLSKQVLAGTWQPDRTQLRPREALSALDAEFILGDPAVGLDATTRTVRTASGRALRADAIVVATGTRPRTLPGQSGLSGVHALRTLDDALALRTGLLGATRLVVVGDGVLGAEIAATARTMGLDVTLAGPQHAPMAGQLGHGAADLLAELHTARGIRLRLGAGVRALAGSAGAVTGVSLDNGEVLPADLVVVAIGADPVTDWLRDSGLRVDNGLVCDSRCRAADGVYAVGDVARWHHDQLGALLRLENRTNAGEQAMVVAANILGGDRAYTPVPYFWTDQFDTKIQVHGVVPAGAGAEMTVVDGDPATGRFVARYRSEGRVTGVLGWNMPKQTRLRRQDVADALAGGPAAATTAPTTTPH</sequence>
<evidence type="ECO:0000256" key="4">
    <source>
        <dbReference type="ARBA" id="ARBA00023002"/>
    </source>
</evidence>
<reference evidence="7" key="1">
    <citation type="submission" date="2022-10" db="EMBL/GenBank/DDBJ databases">
        <title>The complete genomes of actinobacterial strains from the NBC collection.</title>
        <authorList>
            <person name="Joergensen T.S."/>
            <person name="Alvarez Arevalo M."/>
            <person name="Sterndorff E.B."/>
            <person name="Faurdal D."/>
            <person name="Vuksanovic O."/>
            <person name="Mourched A.-S."/>
            <person name="Charusanti P."/>
            <person name="Shaw S."/>
            <person name="Blin K."/>
            <person name="Weber T."/>
        </authorList>
    </citation>
    <scope>NUCLEOTIDE SEQUENCE</scope>
    <source>
        <strain evidence="7">NBC_01432</strain>
    </source>
</reference>
<keyword evidence="8" id="KW-1185">Reference proteome</keyword>
<dbReference type="InterPro" id="IPR050446">
    <property type="entry name" value="FAD-oxidoreductase/Apoptosis"/>
</dbReference>
<dbReference type="Proteomes" id="UP001432209">
    <property type="component" value="Chromosome"/>
</dbReference>
<dbReference type="SUPFAM" id="SSF51905">
    <property type="entry name" value="FAD/NAD(P)-binding domain"/>
    <property type="match status" value="2"/>
</dbReference>
<keyword evidence="4" id="KW-0560">Oxidoreductase</keyword>
<evidence type="ECO:0000313" key="7">
    <source>
        <dbReference type="EMBL" id="WUX50581.1"/>
    </source>
</evidence>
<dbReference type="Gene3D" id="3.50.50.60">
    <property type="entry name" value="FAD/NAD(P)-binding domain"/>
    <property type="match status" value="2"/>
</dbReference>
<dbReference type="Pfam" id="PF07992">
    <property type="entry name" value="Pyr_redox_2"/>
    <property type="match status" value="1"/>
</dbReference>
<keyword evidence="3" id="KW-0274">FAD</keyword>
<dbReference type="SUPFAM" id="SSF55424">
    <property type="entry name" value="FAD/NAD-linked reductases, dimerisation (C-terminal) domain"/>
    <property type="match status" value="1"/>
</dbReference>
<evidence type="ECO:0000313" key="8">
    <source>
        <dbReference type="Proteomes" id="UP001432209"/>
    </source>
</evidence>
<gene>
    <name evidence="7" type="ORF">OG442_02870</name>
</gene>
<proteinExistence type="predicted"/>